<dbReference type="PANTHER" id="PTHR30528">
    <property type="entry name" value="CYTOPLASMIC PROTEIN"/>
    <property type="match status" value="1"/>
</dbReference>
<organism evidence="1 2">
    <name type="scientific">Candidatus Pedobacter colombiensis</name>
    <dbReference type="NCBI Taxonomy" id="3121371"/>
    <lineage>
        <taxon>Bacteria</taxon>
        <taxon>Pseudomonadati</taxon>
        <taxon>Bacteroidota</taxon>
        <taxon>Sphingobacteriia</taxon>
        <taxon>Sphingobacteriales</taxon>
        <taxon>Sphingobacteriaceae</taxon>
        <taxon>Pedobacter</taxon>
    </lineage>
</organism>
<protein>
    <submittedName>
        <fullName evidence="1">Crosslink repair DNA glycosylase YcaQ family protein</fullName>
    </submittedName>
</protein>
<dbReference type="AlphaFoldDB" id="A0AAJ5W7N9"/>
<evidence type="ECO:0000313" key="2">
    <source>
        <dbReference type="Proteomes" id="UP001214530"/>
    </source>
</evidence>
<evidence type="ECO:0000313" key="1">
    <source>
        <dbReference type="EMBL" id="WEK18494.1"/>
    </source>
</evidence>
<gene>
    <name evidence="1" type="ORF">P0Y49_17020</name>
</gene>
<accession>A0AAJ5W7N9</accession>
<sequence length="414" mass="47855">MLQPTNTEDLVYGKTIEWESLTKPQARKIIIDAAGLARKAQFGTGIEAVYRVIDHLGFVQLDTNYVVERAHHHVMAARIPDYQTEWLANLCEDGHIYEYLTSDAGYLPMRDFRFSLPVKKAFETQGKPLTRPEINLMKQILDRVEREGPLMVGDFENDRLEASSGWWDWRPAKVALERLYLDGNLMISRTKAFQKVYDLPLNLVPQETDLTMPTDEEYARFVILRTLAALGIASAKEMTWRARRVKGNLVKKELEKMAQTGKVKMVIVDGLKGPFYMLPNQEINIKLSNEVFILSPFDILNVFRHRLKDFFNFDYQIECFVPAPKRQYGYFSLPVLAGETFIARMDAKADRKQKVLIVHNIHFEPIDIEQIILEKFVQALKAFVQFNQCRDIIFKRSNNEAHLEAISKSFSGLD</sequence>
<dbReference type="PANTHER" id="PTHR30528:SF0">
    <property type="entry name" value="CYTOPLASMIC PROTEIN"/>
    <property type="match status" value="1"/>
</dbReference>
<dbReference type="InterPro" id="IPR009351">
    <property type="entry name" value="AlkZ-like"/>
</dbReference>
<name>A0AAJ5W7N9_9SPHI</name>
<dbReference type="EMBL" id="CP119313">
    <property type="protein sequence ID" value="WEK18494.1"/>
    <property type="molecule type" value="Genomic_DNA"/>
</dbReference>
<proteinExistence type="predicted"/>
<dbReference type="Pfam" id="PF06224">
    <property type="entry name" value="AlkZ-like"/>
    <property type="match status" value="1"/>
</dbReference>
<reference evidence="1" key="1">
    <citation type="submission" date="2023-03" db="EMBL/GenBank/DDBJ databases">
        <title>Andean soil-derived lignocellulolytic bacterial consortium as a source of novel taxa and putative plastic-active enzymes.</title>
        <authorList>
            <person name="Diaz-Garcia L."/>
            <person name="Chuvochina M."/>
            <person name="Feuerriegel G."/>
            <person name="Bunk B."/>
            <person name="Sproer C."/>
            <person name="Streit W.R."/>
            <person name="Rodriguez L.M."/>
            <person name="Overmann J."/>
            <person name="Jimenez D.J."/>
        </authorList>
    </citation>
    <scope>NUCLEOTIDE SEQUENCE</scope>
    <source>
        <strain evidence="1">MAG 3858</strain>
    </source>
</reference>
<dbReference type="Proteomes" id="UP001214530">
    <property type="component" value="Chromosome"/>
</dbReference>